<comment type="caution">
    <text evidence="2">The sequence shown here is derived from an EMBL/GenBank/DDBJ whole genome shotgun (WGS) entry which is preliminary data.</text>
</comment>
<accession>A0ABS4GMW5</accession>
<evidence type="ECO:0000313" key="3">
    <source>
        <dbReference type="Proteomes" id="UP001519343"/>
    </source>
</evidence>
<organism evidence="2 3">
    <name type="scientific">Ammoniphilus resinae</name>
    <dbReference type="NCBI Taxonomy" id="861532"/>
    <lineage>
        <taxon>Bacteria</taxon>
        <taxon>Bacillati</taxon>
        <taxon>Bacillota</taxon>
        <taxon>Bacilli</taxon>
        <taxon>Bacillales</taxon>
        <taxon>Paenibacillaceae</taxon>
        <taxon>Aneurinibacillus group</taxon>
        <taxon>Ammoniphilus</taxon>
    </lineage>
</organism>
<dbReference type="Proteomes" id="UP001519343">
    <property type="component" value="Unassembled WGS sequence"/>
</dbReference>
<evidence type="ECO:0000313" key="2">
    <source>
        <dbReference type="EMBL" id="MBP1931613.1"/>
    </source>
</evidence>
<protein>
    <submittedName>
        <fullName evidence="2">Uncharacterized protein</fullName>
    </submittedName>
</protein>
<proteinExistence type="predicted"/>
<evidence type="ECO:0000256" key="1">
    <source>
        <dbReference type="SAM" id="MobiDB-lite"/>
    </source>
</evidence>
<sequence length="38" mass="4436">MALKEQANMKKTPRNRNGLMRDGVPLERGVFHLDKKKK</sequence>
<reference evidence="2 3" key="1">
    <citation type="submission" date="2021-03" db="EMBL/GenBank/DDBJ databases">
        <title>Genomic Encyclopedia of Type Strains, Phase IV (KMG-IV): sequencing the most valuable type-strain genomes for metagenomic binning, comparative biology and taxonomic classification.</title>
        <authorList>
            <person name="Goeker M."/>
        </authorList>
    </citation>
    <scope>NUCLEOTIDE SEQUENCE [LARGE SCALE GENOMIC DNA]</scope>
    <source>
        <strain evidence="2 3">DSM 24738</strain>
    </source>
</reference>
<gene>
    <name evidence="2" type="ORF">J2Z37_001614</name>
</gene>
<dbReference type="EMBL" id="JAGGKT010000003">
    <property type="protein sequence ID" value="MBP1931613.1"/>
    <property type="molecule type" value="Genomic_DNA"/>
</dbReference>
<name>A0ABS4GMW5_9BACL</name>
<keyword evidence="3" id="KW-1185">Reference proteome</keyword>
<feature type="region of interest" description="Disordered" evidence="1">
    <location>
        <begin position="1"/>
        <end position="24"/>
    </location>
</feature>